<protein>
    <recommendedName>
        <fullName evidence="2">SCP domain-containing protein</fullName>
    </recommendedName>
</protein>
<reference evidence="3" key="1">
    <citation type="submission" date="2023-07" db="EMBL/GenBank/DDBJ databases">
        <authorList>
            <person name="Stuckert A."/>
        </authorList>
    </citation>
    <scope>NUCLEOTIDE SEQUENCE</scope>
</reference>
<dbReference type="SUPFAM" id="SSF55797">
    <property type="entry name" value="PR-1-like"/>
    <property type="match status" value="1"/>
</dbReference>
<sequence length="389" mass="43738">MADYALRILKRDPRIIKMMTDDDYWLACLLDPCYKWKLQNIMPHENLEQILATKQATLVDRLSQAFPVHSGDTGISDMAFSKRFASLQLQEKGIDIAQFEQDFLAAHNKYRKLHGSPPLQLSRDLCKSAQKWADHLLSIQTLQHSGSKLGENLYYKSSSKPKDLAGHEPVDSWYSEIENYDFSKPGFSSNTGHFTQVVWKDSKEVGFGLAMDGKKVYFLVAQYSPAGNITNPGYYERNVLPCATTLPTASAGYDARVKPESNKEPSVAKTPISRADQGNLSPEFGGTSFGSYGRSFRVFDSPFPYLLAACWPKYWIEVHSLSSIVHACARPLLMHPMILFALAAAAWHWLLQDIVPVYQIKGISKLVKLCLPKVQCFCDSLTSPPSERQ</sequence>
<organism evidence="3 4">
    <name type="scientific">Ranitomeya imitator</name>
    <name type="common">mimic poison frog</name>
    <dbReference type="NCBI Taxonomy" id="111125"/>
    <lineage>
        <taxon>Eukaryota</taxon>
        <taxon>Metazoa</taxon>
        <taxon>Chordata</taxon>
        <taxon>Craniata</taxon>
        <taxon>Vertebrata</taxon>
        <taxon>Euteleostomi</taxon>
        <taxon>Amphibia</taxon>
        <taxon>Batrachia</taxon>
        <taxon>Anura</taxon>
        <taxon>Neobatrachia</taxon>
        <taxon>Hyloidea</taxon>
        <taxon>Dendrobatidae</taxon>
        <taxon>Dendrobatinae</taxon>
        <taxon>Ranitomeya</taxon>
    </lineage>
</organism>
<keyword evidence="4" id="KW-1185">Reference proteome</keyword>
<feature type="region of interest" description="Disordered" evidence="1">
    <location>
        <begin position="257"/>
        <end position="281"/>
    </location>
</feature>
<evidence type="ECO:0000313" key="4">
    <source>
        <dbReference type="Proteomes" id="UP001176940"/>
    </source>
</evidence>
<name>A0ABN9LU45_9NEOB</name>
<feature type="domain" description="SCP" evidence="2">
    <location>
        <begin position="98"/>
        <end position="231"/>
    </location>
</feature>
<dbReference type="Gene3D" id="3.40.33.10">
    <property type="entry name" value="CAP"/>
    <property type="match status" value="1"/>
</dbReference>
<dbReference type="EMBL" id="CAUEEQ010032311">
    <property type="protein sequence ID" value="CAJ0950811.1"/>
    <property type="molecule type" value="Genomic_DNA"/>
</dbReference>
<dbReference type="InterPro" id="IPR034113">
    <property type="entry name" value="SCP_GAPR1-like"/>
</dbReference>
<dbReference type="PROSITE" id="PS01009">
    <property type="entry name" value="CRISP_1"/>
    <property type="match status" value="1"/>
</dbReference>
<evidence type="ECO:0000256" key="1">
    <source>
        <dbReference type="SAM" id="MobiDB-lite"/>
    </source>
</evidence>
<proteinExistence type="predicted"/>
<accession>A0ABN9LU45</accession>
<evidence type="ECO:0000259" key="2">
    <source>
        <dbReference type="SMART" id="SM00198"/>
    </source>
</evidence>
<dbReference type="InterPro" id="IPR014044">
    <property type="entry name" value="CAP_dom"/>
</dbReference>
<dbReference type="CDD" id="cd05382">
    <property type="entry name" value="CAP_GAPR1-like"/>
    <property type="match status" value="1"/>
</dbReference>
<dbReference type="InterPro" id="IPR001283">
    <property type="entry name" value="CRISP-related"/>
</dbReference>
<dbReference type="SMART" id="SM00198">
    <property type="entry name" value="SCP"/>
    <property type="match status" value="1"/>
</dbReference>
<gene>
    <name evidence="3" type="ORF">RIMI_LOCUS13186408</name>
</gene>
<feature type="non-terminal residue" evidence="3">
    <location>
        <position position="389"/>
    </location>
</feature>
<dbReference type="InterPro" id="IPR018244">
    <property type="entry name" value="Allrgn_V5/Tpx1_CS"/>
</dbReference>
<dbReference type="InterPro" id="IPR035940">
    <property type="entry name" value="CAP_sf"/>
</dbReference>
<dbReference type="PANTHER" id="PTHR10334">
    <property type="entry name" value="CYSTEINE-RICH SECRETORY PROTEIN-RELATED"/>
    <property type="match status" value="1"/>
</dbReference>
<dbReference type="Proteomes" id="UP001176940">
    <property type="component" value="Unassembled WGS sequence"/>
</dbReference>
<comment type="caution">
    <text evidence="3">The sequence shown here is derived from an EMBL/GenBank/DDBJ whole genome shotgun (WGS) entry which is preliminary data.</text>
</comment>
<dbReference type="PRINTS" id="PR00837">
    <property type="entry name" value="V5TPXLIKE"/>
</dbReference>
<dbReference type="Pfam" id="PF00188">
    <property type="entry name" value="CAP"/>
    <property type="match status" value="1"/>
</dbReference>
<evidence type="ECO:0000313" key="3">
    <source>
        <dbReference type="EMBL" id="CAJ0950811.1"/>
    </source>
</evidence>